<feature type="domain" description="4Fe-4S ferredoxin-type" evidence="1">
    <location>
        <begin position="1"/>
        <end position="29"/>
    </location>
</feature>
<accession>A0ABW3E651</accession>
<comment type="caution">
    <text evidence="2">The sequence shown here is derived from an EMBL/GenBank/DDBJ whole genome shotgun (WGS) entry which is preliminary data.</text>
</comment>
<dbReference type="Proteomes" id="UP001597024">
    <property type="component" value="Unassembled WGS sequence"/>
</dbReference>
<name>A0ABW3E651_9ACTN</name>
<evidence type="ECO:0000259" key="1">
    <source>
        <dbReference type="PROSITE" id="PS51379"/>
    </source>
</evidence>
<dbReference type="Gene3D" id="3.30.70.20">
    <property type="match status" value="1"/>
</dbReference>
<sequence>MRITVDETRCEGYGFCAEAAPHLLELDDEGELTVLAERVAPEEAA</sequence>
<dbReference type="PROSITE" id="PS51379">
    <property type="entry name" value="4FE4S_FER_2"/>
    <property type="match status" value="1"/>
</dbReference>
<feature type="non-terminal residue" evidence="2">
    <location>
        <position position="45"/>
    </location>
</feature>
<keyword evidence="3" id="KW-1185">Reference proteome</keyword>
<evidence type="ECO:0000313" key="3">
    <source>
        <dbReference type="Proteomes" id="UP001597024"/>
    </source>
</evidence>
<dbReference type="Pfam" id="PF13459">
    <property type="entry name" value="Fer4_15"/>
    <property type="match status" value="1"/>
</dbReference>
<organism evidence="2 3">
    <name type="scientific">Streptosporangium algeriense</name>
    <dbReference type="NCBI Taxonomy" id="1682748"/>
    <lineage>
        <taxon>Bacteria</taxon>
        <taxon>Bacillati</taxon>
        <taxon>Actinomycetota</taxon>
        <taxon>Actinomycetes</taxon>
        <taxon>Streptosporangiales</taxon>
        <taxon>Streptosporangiaceae</taxon>
        <taxon>Streptosporangium</taxon>
    </lineage>
</organism>
<dbReference type="EMBL" id="JBHTHX010003355">
    <property type="protein sequence ID" value="MFD0891641.1"/>
    <property type="molecule type" value="Genomic_DNA"/>
</dbReference>
<reference evidence="3" key="1">
    <citation type="journal article" date="2019" name="Int. J. Syst. Evol. Microbiol.">
        <title>The Global Catalogue of Microorganisms (GCM) 10K type strain sequencing project: providing services to taxonomists for standard genome sequencing and annotation.</title>
        <authorList>
            <consortium name="The Broad Institute Genomics Platform"/>
            <consortium name="The Broad Institute Genome Sequencing Center for Infectious Disease"/>
            <person name="Wu L."/>
            <person name="Ma J."/>
        </authorList>
    </citation>
    <scope>NUCLEOTIDE SEQUENCE [LARGE SCALE GENOMIC DNA]</scope>
    <source>
        <strain evidence="3">CCUG 62974</strain>
    </source>
</reference>
<proteinExistence type="predicted"/>
<gene>
    <name evidence="2" type="ORF">ACFQ08_44430</name>
</gene>
<dbReference type="SUPFAM" id="SSF54862">
    <property type="entry name" value="4Fe-4S ferredoxins"/>
    <property type="match status" value="1"/>
</dbReference>
<protein>
    <submittedName>
        <fullName evidence="2">Ferredoxin</fullName>
    </submittedName>
</protein>
<evidence type="ECO:0000313" key="2">
    <source>
        <dbReference type="EMBL" id="MFD0891641.1"/>
    </source>
</evidence>
<dbReference type="InterPro" id="IPR017896">
    <property type="entry name" value="4Fe4S_Fe-S-bd"/>
</dbReference>